<name>A0AAV5SJ04_9BILA</name>
<evidence type="ECO:0000313" key="1">
    <source>
        <dbReference type="EMBL" id="GMS83337.1"/>
    </source>
</evidence>
<dbReference type="EMBL" id="BTSX01000002">
    <property type="protein sequence ID" value="GMS83337.1"/>
    <property type="molecule type" value="Genomic_DNA"/>
</dbReference>
<proteinExistence type="predicted"/>
<organism evidence="1 2">
    <name type="scientific">Pristionchus entomophagus</name>
    <dbReference type="NCBI Taxonomy" id="358040"/>
    <lineage>
        <taxon>Eukaryota</taxon>
        <taxon>Metazoa</taxon>
        <taxon>Ecdysozoa</taxon>
        <taxon>Nematoda</taxon>
        <taxon>Chromadorea</taxon>
        <taxon>Rhabditida</taxon>
        <taxon>Rhabditina</taxon>
        <taxon>Diplogasteromorpha</taxon>
        <taxon>Diplogasteroidea</taxon>
        <taxon>Neodiplogasteridae</taxon>
        <taxon>Pristionchus</taxon>
    </lineage>
</organism>
<protein>
    <submittedName>
        <fullName evidence="1">Uncharacterized protein</fullName>
    </submittedName>
</protein>
<evidence type="ECO:0000313" key="2">
    <source>
        <dbReference type="Proteomes" id="UP001432027"/>
    </source>
</evidence>
<sequence length="102" mass="11382">GREMDAVLPPSGPWLPRAMQGLTIESIACYGNALYFTTHKKIYKAISPTPGTIEIVYVRDLLPVELQQVARLFSQERDGVEYVYRACDDPIRDGIPITVNDG</sequence>
<feature type="non-terminal residue" evidence="1">
    <location>
        <position position="1"/>
    </location>
</feature>
<dbReference type="Proteomes" id="UP001432027">
    <property type="component" value="Unassembled WGS sequence"/>
</dbReference>
<comment type="caution">
    <text evidence="1">The sequence shown here is derived from an EMBL/GenBank/DDBJ whole genome shotgun (WGS) entry which is preliminary data.</text>
</comment>
<keyword evidence="2" id="KW-1185">Reference proteome</keyword>
<gene>
    <name evidence="1" type="ORF">PENTCL1PPCAC_5512</name>
</gene>
<dbReference type="AlphaFoldDB" id="A0AAV5SJ04"/>
<reference evidence="1" key="1">
    <citation type="submission" date="2023-10" db="EMBL/GenBank/DDBJ databases">
        <title>Genome assembly of Pristionchus species.</title>
        <authorList>
            <person name="Yoshida K."/>
            <person name="Sommer R.J."/>
        </authorList>
    </citation>
    <scope>NUCLEOTIDE SEQUENCE</scope>
    <source>
        <strain evidence="1">RS0144</strain>
    </source>
</reference>
<accession>A0AAV5SJ04</accession>